<protein>
    <submittedName>
        <fullName evidence="3">Hpt domain-containing protein</fullName>
    </submittedName>
</protein>
<gene>
    <name evidence="3" type="ORF">ACFSQ3_00790</name>
</gene>
<comment type="caution">
    <text evidence="3">The sequence shown here is derived from an EMBL/GenBank/DDBJ whole genome shotgun (WGS) entry which is preliminary data.</text>
</comment>
<organism evidence="3 4">
    <name type="scientific">Sphingobacterium corticis</name>
    <dbReference type="NCBI Taxonomy" id="1812823"/>
    <lineage>
        <taxon>Bacteria</taxon>
        <taxon>Pseudomonadati</taxon>
        <taxon>Bacteroidota</taxon>
        <taxon>Sphingobacteriia</taxon>
        <taxon>Sphingobacteriales</taxon>
        <taxon>Sphingobacteriaceae</taxon>
        <taxon>Sphingobacterium</taxon>
    </lineage>
</organism>
<dbReference type="RefSeq" id="WP_380866654.1">
    <property type="nucleotide sequence ID" value="NZ_JBHUMA010000003.1"/>
</dbReference>
<dbReference type="PROSITE" id="PS50894">
    <property type="entry name" value="HPT"/>
    <property type="match status" value="1"/>
</dbReference>
<evidence type="ECO:0000259" key="2">
    <source>
        <dbReference type="PROSITE" id="PS50894"/>
    </source>
</evidence>
<keyword evidence="1" id="KW-0597">Phosphoprotein</keyword>
<name>A0ABW5NFC2_9SPHI</name>
<keyword evidence="4" id="KW-1185">Reference proteome</keyword>
<feature type="modified residue" description="Phosphohistidine" evidence="1">
    <location>
        <position position="58"/>
    </location>
</feature>
<reference evidence="4" key="1">
    <citation type="journal article" date="2019" name="Int. J. Syst. Evol. Microbiol.">
        <title>The Global Catalogue of Microorganisms (GCM) 10K type strain sequencing project: providing services to taxonomists for standard genome sequencing and annotation.</title>
        <authorList>
            <consortium name="The Broad Institute Genomics Platform"/>
            <consortium name="The Broad Institute Genome Sequencing Center for Infectious Disease"/>
            <person name="Wu L."/>
            <person name="Ma J."/>
        </authorList>
    </citation>
    <scope>NUCLEOTIDE SEQUENCE [LARGE SCALE GENOMIC DNA]</scope>
    <source>
        <strain evidence="4">KCTC 42248</strain>
    </source>
</reference>
<proteinExistence type="predicted"/>
<dbReference type="Proteomes" id="UP001597393">
    <property type="component" value="Unassembled WGS sequence"/>
</dbReference>
<dbReference type="InterPro" id="IPR036641">
    <property type="entry name" value="HPT_dom_sf"/>
</dbReference>
<sequence>MSNPIHINLNTISKNMLGNEQMMKNFVGMYLQHCHTDFEKLREAVLAENHEEISAKAHHIKPTMAYIGASALGQQFQDLENAGEEKDAITSITEKFHLLDSDFAEMLEELKSLYDSLS</sequence>
<dbReference type="SUPFAM" id="SSF47226">
    <property type="entry name" value="Histidine-containing phosphotransfer domain, HPT domain"/>
    <property type="match status" value="1"/>
</dbReference>
<dbReference type="EMBL" id="JBHUMA010000003">
    <property type="protein sequence ID" value="MFD2597470.1"/>
    <property type="molecule type" value="Genomic_DNA"/>
</dbReference>
<dbReference type="InterPro" id="IPR008207">
    <property type="entry name" value="Sig_transdc_His_kin_Hpt_dom"/>
</dbReference>
<evidence type="ECO:0000313" key="4">
    <source>
        <dbReference type="Proteomes" id="UP001597393"/>
    </source>
</evidence>
<dbReference type="Pfam" id="PF01627">
    <property type="entry name" value="Hpt"/>
    <property type="match status" value="1"/>
</dbReference>
<evidence type="ECO:0000313" key="3">
    <source>
        <dbReference type="EMBL" id="MFD2597470.1"/>
    </source>
</evidence>
<feature type="domain" description="HPt" evidence="2">
    <location>
        <begin position="19"/>
        <end position="118"/>
    </location>
</feature>
<accession>A0ABW5NFC2</accession>
<evidence type="ECO:0000256" key="1">
    <source>
        <dbReference type="PROSITE-ProRule" id="PRU00110"/>
    </source>
</evidence>
<dbReference type="Gene3D" id="1.20.120.160">
    <property type="entry name" value="HPT domain"/>
    <property type="match status" value="1"/>
</dbReference>